<dbReference type="InterPro" id="IPR018644">
    <property type="entry name" value="DUF2071"/>
</dbReference>
<dbReference type="Pfam" id="PF09844">
    <property type="entry name" value="DUF2071"/>
    <property type="match status" value="1"/>
</dbReference>
<evidence type="ECO:0000313" key="2">
    <source>
        <dbReference type="Proteomes" id="UP001138686"/>
    </source>
</evidence>
<dbReference type="AlphaFoldDB" id="A0A9X1JUD8"/>
<protein>
    <submittedName>
        <fullName evidence="1">DUF2071 domain-containing protein</fullName>
    </submittedName>
</protein>
<reference evidence="1" key="1">
    <citation type="submission" date="2021-07" db="EMBL/GenBank/DDBJ databases">
        <title>Aureisphaera sp. CAU 1614 isolated from sea sediment.</title>
        <authorList>
            <person name="Kim W."/>
        </authorList>
    </citation>
    <scope>NUCLEOTIDE SEQUENCE</scope>
    <source>
        <strain evidence="1">CAU 1614</strain>
    </source>
</reference>
<gene>
    <name evidence="1" type="ORF">KXJ69_00335</name>
</gene>
<dbReference type="PANTHER" id="PTHR39186">
    <property type="entry name" value="DUF2071 FAMILY PROTEIN"/>
    <property type="match status" value="1"/>
</dbReference>
<organism evidence="1 2">
    <name type="scientific">Halomarinibacterium sedimenti</name>
    <dbReference type="NCBI Taxonomy" id="2857106"/>
    <lineage>
        <taxon>Bacteria</taxon>
        <taxon>Pseudomonadati</taxon>
        <taxon>Bacteroidota</taxon>
        <taxon>Flavobacteriia</taxon>
        <taxon>Flavobacteriales</taxon>
        <taxon>Flavobacteriaceae</taxon>
        <taxon>Halomarinibacterium</taxon>
    </lineage>
</organism>
<name>A0A9X1JUD8_9FLAO</name>
<dbReference type="Proteomes" id="UP001138686">
    <property type="component" value="Unassembled WGS sequence"/>
</dbReference>
<evidence type="ECO:0000313" key="1">
    <source>
        <dbReference type="EMBL" id="MBW2936530.1"/>
    </source>
</evidence>
<sequence>MSFLTAEWRKLAMANYEVSPALLAPYVPFGTELDLWEGKCYVSLVGFMFLNTKLLGIKIPFHTNFEEVNLRFYVKRFDGTQYKRGVVFIKEIVPKPALTFVANTVYQENYETLPMQHRWEETSEKRLVTYQWKKNNRWNSFSVTTKRDAVPIPVGSDTEFITEHYWGYAHRNKHSANEYEVTHPKWEHYPVLDYKIEVAFEAVYGASFGFLSNTSPTSVFLAEGSPITVEKKRVLRH</sequence>
<comment type="caution">
    <text evidence="1">The sequence shown here is derived from an EMBL/GenBank/DDBJ whole genome shotgun (WGS) entry which is preliminary data.</text>
</comment>
<accession>A0A9X1JUD8</accession>
<dbReference type="PANTHER" id="PTHR39186:SF1">
    <property type="entry name" value="DUF2071 DOMAIN-CONTAINING PROTEIN"/>
    <property type="match status" value="1"/>
</dbReference>
<proteinExistence type="predicted"/>
<dbReference type="RefSeq" id="WP_219050332.1">
    <property type="nucleotide sequence ID" value="NZ_JAHWDP010000001.1"/>
</dbReference>
<keyword evidence="2" id="KW-1185">Reference proteome</keyword>
<dbReference type="EMBL" id="JAHWDP010000001">
    <property type="protein sequence ID" value="MBW2936530.1"/>
    <property type="molecule type" value="Genomic_DNA"/>
</dbReference>